<comment type="caution">
    <text evidence="1">The sequence shown here is derived from an EMBL/GenBank/DDBJ whole genome shotgun (WGS) entry which is preliminary data.</text>
</comment>
<name>A0A918RIX3_9GAMM</name>
<gene>
    <name evidence="1" type="ORF">GCM10008090_01060</name>
</gene>
<dbReference type="EMBL" id="BMXA01000001">
    <property type="protein sequence ID" value="GGZ96608.1"/>
    <property type="molecule type" value="Genomic_DNA"/>
</dbReference>
<organism evidence="1 2">
    <name type="scientific">Arenicella chitinivorans</name>
    <dbReference type="NCBI Taxonomy" id="1329800"/>
    <lineage>
        <taxon>Bacteria</taxon>
        <taxon>Pseudomonadati</taxon>
        <taxon>Pseudomonadota</taxon>
        <taxon>Gammaproteobacteria</taxon>
        <taxon>Arenicellales</taxon>
        <taxon>Arenicellaceae</taxon>
        <taxon>Arenicella</taxon>
    </lineage>
</organism>
<reference evidence="1" key="1">
    <citation type="journal article" date="2014" name="Int. J. Syst. Evol. Microbiol.">
        <title>Complete genome sequence of Corynebacterium casei LMG S-19264T (=DSM 44701T), isolated from a smear-ripened cheese.</title>
        <authorList>
            <consortium name="US DOE Joint Genome Institute (JGI-PGF)"/>
            <person name="Walter F."/>
            <person name="Albersmeier A."/>
            <person name="Kalinowski J."/>
            <person name="Ruckert C."/>
        </authorList>
    </citation>
    <scope>NUCLEOTIDE SEQUENCE</scope>
    <source>
        <strain evidence="1">KCTC 12711</strain>
    </source>
</reference>
<evidence type="ECO:0000313" key="2">
    <source>
        <dbReference type="Proteomes" id="UP000614811"/>
    </source>
</evidence>
<sequence length="128" mass="14030">MVSTALAGDFSVGQIWSYQTRDHEAESKLTIVQIDRREGKEIIHISIDGLRIKNPQAPSGYGSDISHLPISPKALKASVTKLSGQAGILSNYKEGYQIWREAFDSGQGGFFTISVAESVDYLEQAINQ</sequence>
<dbReference type="Gene3D" id="3.90.70.190">
    <property type="entry name" value="Domain of unknown function (DUF5086)"/>
    <property type="match status" value="1"/>
</dbReference>
<keyword evidence="2" id="KW-1185">Reference proteome</keyword>
<dbReference type="AlphaFoldDB" id="A0A918RIX3"/>
<dbReference type="InterPro" id="IPR044935">
    <property type="entry name" value="DUF5086_sf"/>
</dbReference>
<dbReference type="Proteomes" id="UP000614811">
    <property type="component" value="Unassembled WGS sequence"/>
</dbReference>
<proteinExistence type="predicted"/>
<evidence type="ECO:0000313" key="1">
    <source>
        <dbReference type="EMBL" id="GGZ96608.1"/>
    </source>
</evidence>
<reference evidence="1" key="2">
    <citation type="submission" date="2020-09" db="EMBL/GenBank/DDBJ databases">
        <authorList>
            <person name="Sun Q."/>
            <person name="Kim S."/>
        </authorList>
    </citation>
    <scope>NUCLEOTIDE SEQUENCE</scope>
    <source>
        <strain evidence="1">KCTC 12711</strain>
    </source>
</reference>
<accession>A0A918RIX3</accession>
<protein>
    <submittedName>
        <fullName evidence="1">Uncharacterized protein</fullName>
    </submittedName>
</protein>